<keyword evidence="6" id="KW-1185">Reference proteome</keyword>
<dbReference type="GO" id="GO:0016442">
    <property type="term" value="C:RISC complex"/>
    <property type="evidence" value="ECO:0007669"/>
    <property type="project" value="TreeGrafter"/>
</dbReference>
<evidence type="ECO:0000259" key="4">
    <source>
        <dbReference type="PROSITE" id="PS50137"/>
    </source>
</evidence>
<sequence>MASEAAKNSIFGKTPKAWLSEYCAKKKFPPANWTYKELSKIPSRFMATCLITTIEGEHFKEDGFGPTKKDAEHCASQRLFAAMNVTIGELYNMTPQGKQAKKEEQGLQVQQRVAKATSSTDAVDNNQDNGYMSDSDENILGDPVGKLITLCQRNGIAAPLYEENHERGPANSNIFTVTCSVGELSLKSARGSRKVNAKKVAAHRVFLELEKKGYYHSKTTKSPTKPCPVSSSQKATSSSSSSSSSSSARSTSVTSTGSTQDGNPLKRELDIVLAKEGKKAKAASSQSSNDVDDQRMQIDVVIENIKRKLMSDDDDKLNGDSKRSRLLDELSRLVCYNKGENSCLQFVTNYSHVFQHLPTSSEVDDALATLDYINSLNKHGGALAVLQQTAKQYKIKMTFTQSIKEVGSTTNVVVFLKMKLPPCNFQKVFQRQLVVNGVGNTKDNAKLSAAVEALRLLNLMLYDNTKVV</sequence>
<dbReference type="Proteomes" id="UP000094527">
    <property type="component" value="Unassembled WGS sequence"/>
</dbReference>
<feature type="compositionally biased region" description="Polar residues" evidence="3">
    <location>
        <begin position="115"/>
        <end position="132"/>
    </location>
</feature>
<keyword evidence="1 2" id="KW-0694">RNA-binding</keyword>
<dbReference type="Pfam" id="PF00035">
    <property type="entry name" value="dsrm"/>
    <property type="match status" value="2"/>
</dbReference>
<dbReference type="AlphaFoldDB" id="A0A1D2N8E1"/>
<evidence type="ECO:0000256" key="3">
    <source>
        <dbReference type="SAM" id="MobiDB-lite"/>
    </source>
</evidence>
<protein>
    <submittedName>
        <fullName evidence="5">RISC-loading complex subunit tarbp2</fullName>
    </submittedName>
</protein>
<dbReference type="CDD" id="cd00048">
    <property type="entry name" value="DSRM_SF"/>
    <property type="match status" value="1"/>
</dbReference>
<name>A0A1D2N8E1_ORCCI</name>
<gene>
    <name evidence="5" type="ORF">Ocin01_05168</name>
</gene>
<dbReference type="GO" id="GO:0005737">
    <property type="term" value="C:cytoplasm"/>
    <property type="evidence" value="ECO:0007669"/>
    <property type="project" value="TreeGrafter"/>
</dbReference>
<dbReference type="GO" id="GO:0070920">
    <property type="term" value="P:regulation of regulatory ncRNA processing"/>
    <property type="evidence" value="ECO:0007669"/>
    <property type="project" value="TreeGrafter"/>
</dbReference>
<dbReference type="PROSITE" id="PS50137">
    <property type="entry name" value="DS_RBD"/>
    <property type="match status" value="2"/>
</dbReference>
<dbReference type="PANTHER" id="PTHR46205:SF3">
    <property type="entry name" value="LOQUACIOUS, ISOFORM B"/>
    <property type="match status" value="1"/>
</dbReference>
<dbReference type="GO" id="GO:0070578">
    <property type="term" value="C:RISC-loading complex"/>
    <property type="evidence" value="ECO:0007669"/>
    <property type="project" value="TreeGrafter"/>
</dbReference>
<evidence type="ECO:0000256" key="2">
    <source>
        <dbReference type="PROSITE-ProRule" id="PRU00266"/>
    </source>
</evidence>
<evidence type="ECO:0000313" key="6">
    <source>
        <dbReference type="Proteomes" id="UP000094527"/>
    </source>
</evidence>
<organism evidence="5 6">
    <name type="scientific">Orchesella cincta</name>
    <name type="common">Springtail</name>
    <name type="synonym">Podura cincta</name>
    <dbReference type="NCBI Taxonomy" id="48709"/>
    <lineage>
        <taxon>Eukaryota</taxon>
        <taxon>Metazoa</taxon>
        <taxon>Ecdysozoa</taxon>
        <taxon>Arthropoda</taxon>
        <taxon>Hexapoda</taxon>
        <taxon>Collembola</taxon>
        <taxon>Entomobryomorpha</taxon>
        <taxon>Entomobryoidea</taxon>
        <taxon>Orchesellidae</taxon>
        <taxon>Orchesellinae</taxon>
        <taxon>Orchesella</taxon>
    </lineage>
</organism>
<accession>A0A1D2N8E1</accession>
<dbReference type="PANTHER" id="PTHR46205">
    <property type="entry name" value="LOQUACIOUS, ISOFORM B"/>
    <property type="match status" value="1"/>
</dbReference>
<proteinExistence type="predicted"/>
<feature type="domain" description="DRBM" evidence="4">
    <location>
        <begin position="142"/>
        <end position="211"/>
    </location>
</feature>
<dbReference type="GO" id="GO:0035197">
    <property type="term" value="F:siRNA binding"/>
    <property type="evidence" value="ECO:0007669"/>
    <property type="project" value="TreeGrafter"/>
</dbReference>
<feature type="domain" description="DRBM" evidence="4">
    <location>
        <begin position="381"/>
        <end position="459"/>
    </location>
</feature>
<feature type="region of interest" description="Disordered" evidence="3">
    <location>
        <begin position="217"/>
        <end position="265"/>
    </location>
</feature>
<dbReference type="GO" id="GO:0005634">
    <property type="term" value="C:nucleus"/>
    <property type="evidence" value="ECO:0007669"/>
    <property type="project" value="TreeGrafter"/>
</dbReference>
<reference evidence="5 6" key="1">
    <citation type="journal article" date="2016" name="Genome Biol. Evol.">
        <title>Gene Family Evolution Reflects Adaptation to Soil Environmental Stressors in the Genome of the Collembolan Orchesella cincta.</title>
        <authorList>
            <person name="Faddeeva-Vakhrusheva A."/>
            <person name="Derks M.F."/>
            <person name="Anvar S.Y."/>
            <person name="Agamennone V."/>
            <person name="Suring W."/>
            <person name="Smit S."/>
            <person name="van Straalen N.M."/>
            <person name="Roelofs D."/>
        </authorList>
    </citation>
    <scope>NUCLEOTIDE SEQUENCE [LARGE SCALE GENOMIC DNA]</scope>
    <source>
        <tissue evidence="5">Mixed pool</tissue>
    </source>
</reference>
<evidence type="ECO:0000256" key="1">
    <source>
        <dbReference type="ARBA" id="ARBA00022884"/>
    </source>
</evidence>
<dbReference type="EMBL" id="LJIJ01000148">
    <property type="protein sequence ID" value="ODN01514.1"/>
    <property type="molecule type" value="Genomic_DNA"/>
</dbReference>
<feature type="compositionally biased region" description="Low complexity" evidence="3">
    <location>
        <begin position="230"/>
        <end position="259"/>
    </location>
</feature>
<evidence type="ECO:0000313" key="5">
    <source>
        <dbReference type="EMBL" id="ODN01514.1"/>
    </source>
</evidence>
<feature type="region of interest" description="Disordered" evidence="3">
    <location>
        <begin position="115"/>
        <end position="136"/>
    </location>
</feature>
<comment type="caution">
    <text evidence="5">The sequence shown here is derived from an EMBL/GenBank/DDBJ whole genome shotgun (WGS) entry which is preliminary data.</text>
</comment>
<dbReference type="Gene3D" id="3.30.160.20">
    <property type="match status" value="3"/>
</dbReference>
<dbReference type="InterPro" id="IPR051247">
    <property type="entry name" value="RLC_Component"/>
</dbReference>
<dbReference type="SUPFAM" id="SSF54768">
    <property type="entry name" value="dsRNA-binding domain-like"/>
    <property type="match status" value="2"/>
</dbReference>
<dbReference type="STRING" id="48709.A0A1D2N8E1"/>
<dbReference type="GO" id="GO:0003725">
    <property type="term" value="F:double-stranded RNA binding"/>
    <property type="evidence" value="ECO:0007669"/>
    <property type="project" value="TreeGrafter"/>
</dbReference>
<dbReference type="SMART" id="SM00358">
    <property type="entry name" value="DSRM"/>
    <property type="match status" value="3"/>
</dbReference>
<dbReference type="InterPro" id="IPR014720">
    <property type="entry name" value="dsRBD_dom"/>
</dbReference>
<dbReference type="GO" id="GO:0030422">
    <property type="term" value="P:siRNA processing"/>
    <property type="evidence" value="ECO:0007669"/>
    <property type="project" value="TreeGrafter"/>
</dbReference>